<evidence type="ECO:0000313" key="2">
    <source>
        <dbReference type="EMBL" id="CAI9275026.1"/>
    </source>
</evidence>
<dbReference type="EMBL" id="OX465079">
    <property type="protein sequence ID" value="CAI9275026.1"/>
    <property type="molecule type" value="Genomic_DNA"/>
</dbReference>
<accession>A0AA35YJE9</accession>
<dbReference type="Proteomes" id="UP001177003">
    <property type="component" value="Chromosome 3"/>
</dbReference>
<organism evidence="2 3">
    <name type="scientific">Lactuca saligna</name>
    <name type="common">Willowleaf lettuce</name>
    <dbReference type="NCBI Taxonomy" id="75948"/>
    <lineage>
        <taxon>Eukaryota</taxon>
        <taxon>Viridiplantae</taxon>
        <taxon>Streptophyta</taxon>
        <taxon>Embryophyta</taxon>
        <taxon>Tracheophyta</taxon>
        <taxon>Spermatophyta</taxon>
        <taxon>Magnoliopsida</taxon>
        <taxon>eudicotyledons</taxon>
        <taxon>Gunneridae</taxon>
        <taxon>Pentapetalae</taxon>
        <taxon>asterids</taxon>
        <taxon>campanulids</taxon>
        <taxon>Asterales</taxon>
        <taxon>Asteraceae</taxon>
        <taxon>Cichorioideae</taxon>
        <taxon>Cichorieae</taxon>
        <taxon>Lactucinae</taxon>
        <taxon>Lactuca</taxon>
    </lineage>
</organism>
<keyword evidence="1" id="KW-0812">Transmembrane</keyword>
<feature type="transmembrane region" description="Helical" evidence="1">
    <location>
        <begin position="227"/>
        <end position="243"/>
    </location>
</feature>
<sequence>MAGSSETTSFADQSTSVVMLNVKPSQNLILDLTASCYNESLRSIIECLHFSPLDQALTMVESISLIHLSKAFSTLSYVLADDVINFEIDSKKSSINKARFCRMLGFGTSEGPVDPALISSFGLIHMFYQMGYNNDIFFSYTSSRIPTFLLCGMVFSPCCSRASLNVVSAPTTQVCSLLPSFTVCIMTSTWITVLFSGHNLFKAHLLPLILLKFPMLGFGPLSSKEPWFTLTFLLLVMLLLMRFRSYIFQHLCCPLQLSSISLEQFQRSCLQRCLRIML</sequence>
<dbReference type="AlphaFoldDB" id="A0AA35YJE9"/>
<keyword evidence="1" id="KW-0472">Membrane</keyword>
<reference evidence="2" key="1">
    <citation type="submission" date="2023-04" db="EMBL/GenBank/DDBJ databases">
        <authorList>
            <person name="Vijverberg K."/>
            <person name="Xiong W."/>
            <person name="Schranz E."/>
        </authorList>
    </citation>
    <scope>NUCLEOTIDE SEQUENCE</scope>
</reference>
<name>A0AA35YJE9_LACSI</name>
<gene>
    <name evidence="2" type="ORF">LSALG_LOCUS15071</name>
</gene>
<evidence type="ECO:0000313" key="3">
    <source>
        <dbReference type="Proteomes" id="UP001177003"/>
    </source>
</evidence>
<protein>
    <submittedName>
        <fullName evidence="2">Uncharacterized protein</fullName>
    </submittedName>
</protein>
<evidence type="ECO:0000256" key="1">
    <source>
        <dbReference type="SAM" id="Phobius"/>
    </source>
</evidence>
<proteinExistence type="predicted"/>
<keyword evidence="1" id="KW-1133">Transmembrane helix</keyword>
<feature type="transmembrane region" description="Helical" evidence="1">
    <location>
        <begin position="177"/>
        <end position="196"/>
    </location>
</feature>
<keyword evidence="3" id="KW-1185">Reference proteome</keyword>